<feature type="domain" description="Clathrin/coatomer adaptor adaptin-like N-terminal" evidence="15">
    <location>
        <begin position="24"/>
        <end position="521"/>
    </location>
</feature>
<protein>
    <recommendedName>
        <fullName evidence="13">Coatomer subunit gamma</fullName>
    </recommendedName>
</protein>
<dbReference type="OMA" id="DFIEDCE"/>
<dbReference type="EMBL" id="DS985244">
    <property type="protein sequence ID" value="EDV25841.1"/>
    <property type="molecule type" value="Genomic_DNA"/>
</dbReference>
<dbReference type="AlphaFoldDB" id="B3RUL7"/>
<dbReference type="Pfam" id="PF01602">
    <property type="entry name" value="Adaptin_N"/>
    <property type="match status" value="1"/>
</dbReference>
<comment type="function">
    <text evidence="12 13">The coatomer is a cytosolic protein complex that binds to dilysine motifs and reversibly associates with Golgi non-clathrin-coated vesicles, which further mediate biosynthetic protein transport from the ER, via the Golgi up to the trans Golgi network. Coatomer complex is required for budding from Golgi membranes, and is essential for the retrograde Golgi-to-ER transport of dilysine-tagged proteins.</text>
</comment>
<dbReference type="PANTHER" id="PTHR10261:SF0">
    <property type="entry name" value="COATOMER SUBUNIT GAMMA-2"/>
    <property type="match status" value="1"/>
</dbReference>
<dbReference type="SUPFAM" id="SSF55711">
    <property type="entry name" value="Subdomain of clathrin and coatomer appendage domain"/>
    <property type="match status" value="1"/>
</dbReference>
<dbReference type="GO" id="GO:0006888">
    <property type="term" value="P:endoplasmic reticulum to Golgi vesicle-mediated transport"/>
    <property type="evidence" value="ECO:0000318"/>
    <property type="project" value="GO_Central"/>
</dbReference>
<dbReference type="eggNOG" id="KOG1078">
    <property type="taxonomic scope" value="Eukaryota"/>
</dbReference>
<evidence type="ECO:0000256" key="5">
    <source>
        <dbReference type="ARBA" id="ARBA00022490"/>
    </source>
</evidence>
<comment type="subunit">
    <text evidence="3">Oligomeric complex that consists of at least the alpha, beta, beta', gamma, delta, epsilon and zeta subunits.</text>
</comment>
<dbReference type="FunCoup" id="B3RUL7">
    <property type="interactions" value="2303"/>
</dbReference>
<evidence type="ECO:0000259" key="15">
    <source>
        <dbReference type="Pfam" id="PF01602"/>
    </source>
</evidence>
<dbReference type="FunFam" id="3.30.310.10:FF:000011">
    <property type="entry name" value="Coatomer subunit gamma"/>
    <property type="match status" value="1"/>
</dbReference>
<feature type="domain" description="Coatomer gamma subunit appendage Ig-like subdomain" evidence="16">
    <location>
        <begin position="586"/>
        <end position="729"/>
    </location>
</feature>
<evidence type="ECO:0000256" key="9">
    <source>
        <dbReference type="ARBA" id="ARBA00023034"/>
    </source>
</evidence>
<evidence type="ECO:0000259" key="17">
    <source>
        <dbReference type="Pfam" id="PF16381"/>
    </source>
</evidence>
<dbReference type="FunFam" id="1.25.10.10:FF:000071">
    <property type="entry name" value="Coatomer subunit gamma"/>
    <property type="match status" value="1"/>
</dbReference>
<dbReference type="InterPro" id="IPR011989">
    <property type="entry name" value="ARM-like"/>
</dbReference>
<dbReference type="InterPro" id="IPR037067">
    <property type="entry name" value="Coatomer_gsu_app_sf"/>
</dbReference>
<dbReference type="FunFam" id="1.25.10.10:FF:000382">
    <property type="entry name" value="Coatomer subunit gamma"/>
    <property type="match status" value="1"/>
</dbReference>
<dbReference type="PANTHER" id="PTHR10261">
    <property type="entry name" value="COATOMER SUBUNIT GAMMA"/>
    <property type="match status" value="1"/>
</dbReference>
<dbReference type="Pfam" id="PF16381">
    <property type="entry name" value="Coatomer_g_Cpla"/>
    <property type="match status" value="1"/>
</dbReference>
<dbReference type="InterPro" id="IPR009028">
    <property type="entry name" value="Coatomer/calthrin_app_sub_C"/>
</dbReference>
<dbReference type="OrthoDB" id="1074925at2759"/>
<dbReference type="RefSeq" id="XP_002111874.1">
    <property type="nucleotide sequence ID" value="XM_002111838.1"/>
</dbReference>
<evidence type="ECO:0000259" key="16">
    <source>
        <dbReference type="Pfam" id="PF08752"/>
    </source>
</evidence>
<keyword evidence="8 13" id="KW-0653">Protein transport</keyword>
<evidence type="ECO:0000256" key="7">
    <source>
        <dbReference type="ARBA" id="ARBA00022892"/>
    </source>
</evidence>
<accession>B3RUL7</accession>
<keyword evidence="4 13" id="KW-0813">Transport</keyword>
<dbReference type="GO" id="GO:0006891">
    <property type="term" value="P:intra-Golgi vesicle-mediated transport"/>
    <property type="evidence" value="ECO:0000318"/>
    <property type="project" value="GO_Central"/>
</dbReference>
<evidence type="ECO:0000256" key="2">
    <source>
        <dbReference type="ARBA" id="ARBA00010720"/>
    </source>
</evidence>
<dbReference type="CTD" id="6753087"/>
<evidence type="ECO:0000256" key="13">
    <source>
        <dbReference type="PIRNR" id="PIRNR037093"/>
    </source>
</evidence>
<dbReference type="InterPro" id="IPR002553">
    <property type="entry name" value="Clathrin/coatomer_adapt-like_N"/>
</dbReference>
<evidence type="ECO:0000256" key="6">
    <source>
        <dbReference type="ARBA" id="ARBA00022737"/>
    </source>
</evidence>
<evidence type="ECO:0000256" key="3">
    <source>
        <dbReference type="ARBA" id="ARBA00011775"/>
    </source>
</evidence>
<keyword evidence="6" id="KW-0677">Repeat</keyword>
<dbReference type="HOGENOM" id="CLU_010353_2_0_1"/>
<gene>
    <name evidence="18" type="ORF">TRIADDRAFT_55337</name>
</gene>
<dbReference type="GO" id="GO:0009306">
    <property type="term" value="P:protein secretion"/>
    <property type="evidence" value="ECO:0000318"/>
    <property type="project" value="GO_Central"/>
</dbReference>
<dbReference type="GO" id="GO:0005198">
    <property type="term" value="F:structural molecule activity"/>
    <property type="evidence" value="ECO:0007669"/>
    <property type="project" value="InterPro"/>
</dbReference>
<dbReference type="KEGG" id="tad:TRIADDRAFT_55337"/>
<sequence>MAFVMMRRDKKDEEDGGNPFKNIEKATVVQEARTFNDQHINTRKCCMILTKLLYLINQGEILATVEATETFFAMTKLFQSKDVTLRRMVYLTIKEMSKLAEDVIIVTSSLTKDMNSKEDLFRASAVRALCMITDGSMLQGIERYLKQAIVDRDRSVASAALVSSLHLSRENFEIVKRWVNEVQQATSSDDHMVQYHALGLLYQIKKNDKLAITKLVSKQARHSLRSPFAHCLMIRIASKIIEDDEDSKGSSLYDYLESCLRHKSEMVVYEAARAIVNLKSVQSKDLSPAVSGIVIEQVAITHPLSVTTCNLDLENLVTDSNRNIATLAITTLLKTGSEASIERLMKQITSFMSEISDEFKTVVVDAIKALCLKFPRKHLTMMNFLSAMLRDEGGYQYKKAIVNTIISIIEENKDAAESGLGHLCEFIEDCEHTSIAVRVLHLLGKEGPKTLSPSKYIRYIYNRVILENSPVRAASICALAKLGAQVPSLKESIVTLLSRCMTDSDDEVRDRATFCVKILQENSLNVSVFGLERALMHYVKTDMVEPFNLKSVPVANTRTESKADVPNVTTIQKSATATASKQDLLAEQLARIPQFASLGPLFKSSDKPIEVTESETEYVVRCVKHIFQKHIVFQFDCTNTLEDQLLENAYVEIEPSDEFEVESTVPVATLAFNVPGTTYTCVSVPEDMDLMTGSFVNTLKFVVKDCDVNTGEADEEGYEDEYVLEDVEVYPADYMQRVLKSNFAASWEELDSEHQSEETYVLSSISTIEDAVKEVTDLLGMQPCERSDKVARDKNSHTLLLAGVYVSGDDVLARARFAMAQGQITMLLTARSQNETPLALVHKAVG</sequence>
<dbReference type="SUPFAM" id="SSF49348">
    <property type="entry name" value="Clathrin adaptor appendage domain"/>
    <property type="match status" value="1"/>
</dbReference>
<evidence type="ECO:0000256" key="4">
    <source>
        <dbReference type="ARBA" id="ARBA00022448"/>
    </source>
</evidence>
<evidence type="ECO:0000313" key="18">
    <source>
        <dbReference type="EMBL" id="EDV25841.1"/>
    </source>
</evidence>
<keyword evidence="10 13" id="KW-0472">Membrane</keyword>
<evidence type="ECO:0000256" key="10">
    <source>
        <dbReference type="ARBA" id="ARBA00023136"/>
    </source>
</evidence>
<organism evidence="18 19">
    <name type="scientific">Trichoplax adhaerens</name>
    <name type="common">Trichoplax reptans</name>
    <dbReference type="NCBI Taxonomy" id="10228"/>
    <lineage>
        <taxon>Eukaryota</taxon>
        <taxon>Metazoa</taxon>
        <taxon>Placozoa</taxon>
        <taxon>Uniplacotomia</taxon>
        <taxon>Trichoplacea</taxon>
        <taxon>Trichoplacidae</taxon>
        <taxon>Trichoplax</taxon>
    </lineage>
</organism>
<dbReference type="InterPro" id="IPR013041">
    <property type="entry name" value="Clathrin_app_Ig-like_sf"/>
</dbReference>
<dbReference type="InParanoid" id="B3RUL7"/>
<dbReference type="InterPro" id="IPR017106">
    <property type="entry name" value="Coatomer_gsu"/>
</dbReference>
<dbReference type="InterPro" id="IPR012295">
    <property type="entry name" value="TBP_dom_sf"/>
</dbReference>
<dbReference type="Gene3D" id="2.60.40.1480">
    <property type="entry name" value="Coatomer, gamma subunit, appendage domain"/>
    <property type="match status" value="1"/>
</dbReference>
<proteinExistence type="inferred from homology"/>
<keyword evidence="19" id="KW-1185">Reference proteome</keyword>
<dbReference type="GO" id="GO:0005793">
    <property type="term" value="C:endoplasmic reticulum-Golgi intermediate compartment"/>
    <property type="evidence" value="ECO:0000318"/>
    <property type="project" value="GO_Central"/>
</dbReference>
<comment type="similarity">
    <text evidence="2 13">Belongs to the COPG family.</text>
</comment>
<evidence type="ECO:0000256" key="8">
    <source>
        <dbReference type="ARBA" id="ARBA00022927"/>
    </source>
</evidence>
<dbReference type="GO" id="GO:0030126">
    <property type="term" value="C:COPI vesicle coat"/>
    <property type="evidence" value="ECO:0000318"/>
    <property type="project" value="GO_Central"/>
</dbReference>
<dbReference type="GeneID" id="6753087"/>
<dbReference type="STRING" id="10228.B3RUL7"/>
<dbReference type="Gene3D" id="1.25.10.10">
    <property type="entry name" value="Leucine-rich Repeat Variant"/>
    <property type="match status" value="2"/>
</dbReference>
<dbReference type="FunFam" id="2.60.40.1480:FF:000001">
    <property type="entry name" value="Coatomer subunit gamma"/>
    <property type="match status" value="1"/>
</dbReference>
<reference evidence="18 19" key="1">
    <citation type="journal article" date="2008" name="Nature">
        <title>The Trichoplax genome and the nature of placozoans.</title>
        <authorList>
            <person name="Srivastava M."/>
            <person name="Begovic E."/>
            <person name="Chapman J."/>
            <person name="Putnam N.H."/>
            <person name="Hellsten U."/>
            <person name="Kawashima T."/>
            <person name="Kuo A."/>
            <person name="Mitros T."/>
            <person name="Salamov A."/>
            <person name="Carpenter M.L."/>
            <person name="Signorovitch A.Y."/>
            <person name="Moreno M.A."/>
            <person name="Kamm K."/>
            <person name="Grimwood J."/>
            <person name="Schmutz J."/>
            <person name="Shapiro H."/>
            <person name="Grigoriev I.V."/>
            <person name="Buss L.W."/>
            <person name="Schierwater B."/>
            <person name="Dellaporta S.L."/>
            <person name="Rokhsar D.S."/>
        </authorList>
    </citation>
    <scope>NUCLEOTIDE SEQUENCE [LARGE SCALE GENOMIC DNA]</scope>
    <source>
        <strain evidence="18 19">Grell-BS-1999</strain>
    </source>
</reference>
<dbReference type="Proteomes" id="UP000009022">
    <property type="component" value="Unassembled WGS sequence"/>
</dbReference>
<evidence type="ECO:0000256" key="11">
    <source>
        <dbReference type="ARBA" id="ARBA00023329"/>
    </source>
</evidence>
<dbReference type="InterPro" id="IPR032154">
    <property type="entry name" value="Coatomer_g_Cpla"/>
</dbReference>
<feature type="region of interest" description="Disordered" evidence="14">
    <location>
        <begin position="1"/>
        <end position="20"/>
    </location>
</feature>
<keyword evidence="9 13" id="KW-0333">Golgi apparatus</keyword>
<feature type="domain" description="Coatomer subunit gamma C-terminal" evidence="17">
    <location>
        <begin position="732"/>
        <end position="845"/>
    </location>
</feature>
<comment type="subcellular location">
    <subcellularLocation>
        <location evidence="13">Cytoplasm</location>
    </subcellularLocation>
    <subcellularLocation>
        <location evidence="1 13">Golgi apparatus membrane</location>
        <topology evidence="1 13">Peripheral membrane protein</topology>
        <orientation evidence="1 13">Cytoplasmic side</orientation>
    </subcellularLocation>
    <subcellularLocation>
        <location evidence="13">Cytoplasmic vesicle</location>
        <location evidence="13">COPI-coated vesicle membrane</location>
        <topology evidence="13">Peripheral membrane protein</topology>
        <orientation evidence="13">Cytoplasmic side</orientation>
    </subcellularLocation>
</comment>
<dbReference type="InterPro" id="IPR013040">
    <property type="entry name" value="Coatomer_gsu_app_Ig-like_dom"/>
</dbReference>
<keyword evidence="11 13" id="KW-0968">Cytoplasmic vesicle</keyword>
<evidence type="ECO:0000313" key="19">
    <source>
        <dbReference type="Proteomes" id="UP000009022"/>
    </source>
</evidence>
<evidence type="ECO:0000256" key="12">
    <source>
        <dbReference type="ARBA" id="ARBA00025536"/>
    </source>
</evidence>
<dbReference type="GO" id="GO:0005783">
    <property type="term" value="C:endoplasmic reticulum"/>
    <property type="evidence" value="ECO:0000318"/>
    <property type="project" value="GO_Central"/>
</dbReference>
<evidence type="ECO:0000256" key="14">
    <source>
        <dbReference type="SAM" id="MobiDB-lite"/>
    </source>
</evidence>
<evidence type="ECO:0000256" key="1">
    <source>
        <dbReference type="ARBA" id="ARBA00004255"/>
    </source>
</evidence>
<dbReference type="GO" id="GO:0072384">
    <property type="term" value="P:organelle transport along microtubule"/>
    <property type="evidence" value="ECO:0000318"/>
    <property type="project" value="GO_Central"/>
</dbReference>
<dbReference type="Gene3D" id="3.30.310.10">
    <property type="entry name" value="TATA-Binding Protein"/>
    <property type="match status" value="1"/>
</dbReference>
<dbReference type="GO" id="GO:0006886">
    <property type="term" value="P:intracellular protein transport"/>
    <property type="evidence" value="ECO:0007669"/>
    <property type="project" value="InterPro"/>
</dbReference>
<feature type="compositionally biased region" description="Basic and acidic residues" evidence="14">
    <location>
        <begin position="1"/>
        <end position="13"/>
    </location>
</feature>
<dbReference type="SUPFAM" id="SSF48371">
    <property type="entry name" value="ARM repeat"/>
    <property type="match status" value="1"/>
</dbReference>
<dbReference type="InterPro" id="IPR016024">
    <property type="entry name" value="ARM-type_fold"/>
</dbReference>
<dbReference type="GO" id="GO:0000139">
    <property type="term" value="C:Golgi membrane"/>
    <property type="evidence" value="ECO:0000318"/>
    <property type="project" value="GO_Central"/>
</dbReference>
<dbReference type="PIRSF" id="PIRSF037093">
    <property type="entry name" value="Coatomer_gamma_subunit"/>
    <property type="match status" value="1"/>
</dbReference>
<name>B3RUL7_TRIAD</name>
<keyword evidence="7 13" id="KW-0931">ER-Golgi transport</keyword>
<dbReference type="PhylomeDB" id="B3RUL7"/>
<keyword evidence="5 13" id="KW-0963">Cytoplasm</keyword>
<dbReference type="Pfam" id="PF08752">
    <property type="entry name" value="COP-gamma_platf"/>
    <property type="match status" value="1"/>
</dbReference>